<sequence>MSPQSQPPELDPQDKASLLIFRVSIYDPNRTLSTWYGSTCSNWTGLSCQNPTGKVLSLTLSNTNLSGQIHPSLCKLTSLQSLDLSWNNLSGNIPSCVGALRNLRTLNLSRNSLVGAIPGTFVNLKELREVVLRENRDLGGLIPHWLGDLMNLERIDLNLSHLNLSFNGFSYEISPSLVFSEKLVMLDLSHNGFSGRLPSRISETTERLGLILLDLSHNRFSGVIPLRITELTSLQALRLSHNLLTGDIPARIGNLTDLQVIDLSHNALTGPIPLNIVGCFQLLALVISNNNLSGEIQPELDALDSLKILDISNNKISGEIPLTLAGLKSLEIVDISSNNLSGNLNEAITKWSNLKYLSLARNKFGGTLPSWLFKFDKIQMIDYSSNRFSWFIPGDNLNSTRFKNFQTDGSAETPGKVEIKISANVVAKDELSFSYSQVTGNISAPPGLTLLNLSHNCFSGIITEKEGLGKFPGALAGNPEVCVESSGIKCDPANIDASQEEIYQNELVEGSISIWIFCLSAFISFDFGVLAIFCSACARSYILQTKERAL</sequence>
<keyword evidence="5" id="KW-0677">Repeat</keyword>
<keyword evidence="6 9" id="KW-1133">Transmembrane helix</keyword>
<evidence type="ECO:0000256" key="8">
    <source>
        <dbReference type="ARBA" id="ARBA00023170"/>
    </source>
</evidence>
<evidence type="ECO:0000256" key="3">
    <source>
        <dbReference type="ARBA" id="ARBA00022692"/>
    </source>
</evidence>
<evidence type="ECO:0000256" key="9">
    <source>
        <dbReference type="SAM" id="Phobius"/>
    </source>
</evidence>
<dbReference type="PANTHER" id="PTHR48007:SF4">
    <property type="entry name" value="LEUCINE-RICH REPEAT RECEPTOR-LIKE PROTEIN KINASE PXC1"/>
    <property type="match status" value="1"/>
</dbReference>
<organism evidence="10 11">
    <name type="scientific">Thlaspi arvense</name>
    <name type="common">Field penny-cress</name>
    <dbReference type="NCBI Taxonomy" id="13288"/>
    <lineage>
        <taxon>Eukaryota</taxon>
        <taxon>Viridiplantae</taxon>
        <taxon>Streptophyta</taxon>
        <taxon>Embryophyta</taxon>
        <taxon>Tracheophyta</taxon>
        <taxon>Spermatophyta</taxon>
        <taxon>Magnoliopsida</taxon>
        <taxon>eudicotyledons</taxon>
        <taxon>Gunneridae</taxon>
        <taxon>Pentapetalae</taxon>
        <taxon>rosids</taxon>
        <taxon>malvids</taxon>
        <taxon>Brassicales</taxon>
        <taxon>Brassicaceae</taxon>
        <taxon>Thlaspideae</taxon>
        <taxon>Thlaspi</taxon>
    </lineage>
</organism>
<dbReference type="PRINTS" id="PR00019">
    <property type="entry name" value="LEURICHRPT"/>
</dbReference>
<dbReference type="InterPro" id="IPR025875">
    <property type="entry name" value="Leu-rich_rpt_4"/>
</dbReference>
<dbReference type="Pfam" id="PF13855">
    <property type="entry name" value="LRR_8"/>
    <property type="match status" value="1"/>
</dbReference>
<keyword evidence="3 9" id="KW-0812">Transmembrane</keyword>
<name>A0AAU9SL48_THLAR</name>
<dbReference type="PANTHER" id="PTHR48007">
    <property type="entry name" value="LEUCINE-RICH REPEAT RECEPTOR-LIKE PROTEIN KINASE PXC1"/>
    <property type="match status" value="1"/>
</dbReference>
<dbReference type="FunFam" id="3.80.10.10:FF:000400">
    <property type="entry name" value="Nuclear pore complex protein NUP107"/>
    <property type="match status" value="1"/>
</dbReference>
<dbReference type="GO" id="GO:0016020">
    <property type="term" value="C:membrane"/>
    <property type="evidence" value="ECO:0007669"/>
    <property type="project" value="UniProtKB-SubCell"/>
</dbReference>
<dbReference type="SMART" id="SM00369">
    <property type="entry name" value="LRR_TYP"/>
    <property type="match status" value="7"/>
</dbReference>
<dbReference type="InterPro" id="IPR032675">
    <property type="entry name" value="LRR_dom_sf"/>
</dbReference>
<evidence type="ECO:0000313" key="10">
    <source>
        <dbReference type="EMBL" id="CAH2065582.1"/>
    </source>
</evidence>
<keyword evidence="7 9" id="KW-0472">Membrane</keyword>
<feature type="transmembrane region" description="Helical" evidence="9">
    <location>
        <begin position="514"/>
        <end position="538"/>
    </location>
</feature>
<protein>
    <recommendedName>
        <fullName evidence="12">Leucine-rich repeat-containing N-terminal plant-type domain-containing protein</fullName>
    </recommendedName>
</protein>
<dbReference type="Pfam" id="PF00560">
    <property type="entry name" value="LRR_1"/>
    <property type="match status" value="6"/>
</dbReference>
<keyword evidence="4" id="KW-0732">Signal</keyword>
<dbReference type="GO" id="GO:0030154">
    <property type="term" value="P:cell differentiation"/>
    <property type="evidence" value="ECO:0007669"/>
    <property type="project" value="UniProtKB-ARBA"/>
</dbReference>
<evidence type="ECO:0008006" key="12">
    <source>
        <dbReference type="Google" id="ProtNLM"/>
    </source>
</evidence>
<evidence type="ECO:0000256" key="7">
    <source>
        <dbReference type="ARBA" id="ARBA00023136"/>
    </source>
</evidence>
<dbReference type="SUPFAM" id="SSF52047">
    <property type="entry name" value="RNI-like"/>
    <property type="match status" value="1"/>
</dbReference>
<proteinExistence type="predicted"/>
<dbReference type="FunFam" id="3.80.10.10:FF:000095">
    <property type="entry name" value="LRR receptor-like serine/threonine-protein kinase GSO1"/>
    <property type="match status" value="1"/>
</dbReference>
<gene>
    <name evidence="10" type="ORF">TAV2_LOCUS16388</name>
</gene>
<dbReference type="AlphaFoldDB" id="A0AAU9SL48"/>
<dbReference type="Proteomes" id="UP000836841">
    <property type="component" value="Chromosome 5"/>
</dbReference>
<keyword evidence="8" id="KW-0675">Receptor</keyword>
<evidence type="ECO:0000256" key="5">
    <source>
        <dbReference type="ARBA" id="ARBA00022737"/>
    </source>
</evidence>
<evidence type="ECO:0000256" key="2">
    <source>
        <dbReference type="ARBA" id="ARBA00022614"/>
    </source>
</evidence>
<comment type="subcellular location">
    <subcellularLocation>
        <location evidence="1">Membrane</location>
        <topology evidence="1">Single-pass membrane protein</topology>
    </subcellularLocation>
</comment>
<dbReference type="InterPro" id="IPR003591">
    <property type="entry name" value="Leu-rich_rpt_typical-subtyp"/>
</dbReference>
<dbReference type="InterPro" id="IPR001611">
    <property type="entry name" value="Leu-rich_rpt"/>
</dbReference>
<evidence type="ECO:0000256" key="1">
    <source>
        <dbReference type="ARBA" id="ARBA00004167"/>
    </source>
</evidence>
<evidence type="ECO:0000313" key="11">
    <source>
        <dbReference type="Proteomes" id="UP000836841"/>
    </source>
</evidence>
<dbReference type="EMBL" id="OU466861">
    <property type="protein sequence ID" value="CAH2065582.1"/>
    <property type="molecule type" value="Genomic_DNA"/>
</dbReference>
<dbReference type="Gene3D" id="3.80.10.10">
    <property type="entry name" value="Ribonuclease Inhibitor"/>
    <property type="match status" value="2"/>
</dbReference>
<reference evidence="10 11" key="1">
    <citation type="submission" date="2022-03" db="EMBL/GenBank/DDBJ databases">
        <authorList>
            <person name="Nunn A."/>
            <person name="Chopra R."/>
            <person name="Nunn A."/>
            <person name="Contreras Garrido A."/>
        </authorList>
    </citation>
    <scope>NUCLEOTIDE SEQUENCE [LARGE SCALE GENOMIC DNA]</scope>
</reference>
<evidence type="ECO:0000256" key="4">
    <source>
        <dbReference type="ARBA" id="ARBA00022729"/>
    </source>
</evidence>
<dbReference type="GO" id="GO:1905392">
    <property type="term" value="P:plant organ morphogenesis"/>
    <property type="evidence" value="ECO:0007669"/>
    <property type="project" value="UniProtKB-ARBA"/>
</dbReference>
<keyword evidence="11" id="KW-1185">Reference proteome</keyword>
<keyword evidence="2" id="KW-0433">Leucine-rich repeat</keyword>
<accession>A0AAU9SL48</accession>
<dbReference type="InterPro" id="IPR046959">
    <property type="entry name" value="PRK1-6/SRF4-like"/>
</dbReference>
<evidence type="ECO:0000256" key="6">
    <source>
        <dbReference type="ARBA" id="ARBA00022989"/>
    </source>
</evidence>
<dbReference type="Pfam" id="PF12799">
    <property type="entry name" value="LRR_4"/>
    <property type="match status" value="1"/>
</dbReference>